<proteinExistence type="predicted"/>
<feature type="domain" description="Amine oxidase" evidence="1">
    <location>
        <begin position="106"/>
        <end position="333"/>
    </location>
</feature>
<accession>A0A316TU66</accession>
<sequence length="345" mass="38170">MVIGIIGAGISGLTAGKILAEAGHDVTIFEKSRGYGGRMATRYAGKSNQLKLDHGLSWFSPESDEFKAFTAEMLEKKLLRVWGRNFMFYDGEVLSSSNPNNESSLKYTAVGGMNTIGKHLSRWVDVQTEARVGGLTYIGNHRTKKRPWMINMSSARTFEADAIIIATPAPQAYGIINTTIDEVDTLKIVREIDDINYSPVLTLMLGFSKMDAPEWEGIVCRNSAIQFVSNESSKRDTGHKCALVVHASSAFSSANKDEDEERLTGKLTAALAEITGGWVTAPDWSQLHYWKYSTPKSFLEAPFMEIQEKEAQLAVIGDYFNGRGIDAAYRSGLALGRHWAEKYSE</sequence>
<name>A0A316TU66_9BACT</name>
<dbReference type="PANTHER" id="PTHR16128:SF5">
    <property type="entry name" value="FAD_NAD(P)-BINDING OXIDOREDUCTASE FAMILY PROTEIN"/>
    <property type="match status" value="1"/>
</dbReference>
<dbReference type="Proteomes" id="UP000245533">
    <property type="component" value="Unassembled WGS sequence"/>
</dbReference>
<organism evidence="2 3">
    <name type="scientific">Rhodohalobacter mucosus</name>
    <dbReference type="NCBI Taxonomy" id="2079485"/>
    <lineage>
        <taxon>Bacteria</taxon>
        <taxon>Pseudomonadati</taxon>
        <taxon>Balneolota</taxon>
        <taxon>Balneolia</taxon>
        <taxon>Balneolales</taxon>
        <taxon>Balneolaceae</taxon>
        <taxon>Rhodohalobacter</taxon>
    </lineage>
</organism>
<comment type="caution">
    <text evidence="2">The sequence shown here is derived from an EMBL/GenBank/DDBJ whole genome shotgun (WGS) entry which is preliminary data.</text>
</comment>
<reference evidence="2 3" key="1">
    <citation type="submission" date="2018-05" db="EMBL/GenBank/DDBJ databases">
        <title>Rhodohalobacter halophilus gen. nov., sp. nov., a moderately halophilic member of the family Balneolaceae.</title>
        <authorList>
            <person name="Liu Z.-W."/>
        </authorList>
    </citation>
    <scope>NUCLEOTIDE SEQUENCE [LARGE SCALE GENOMIC DNA]</scope>
    <source>
        <strain evidence="2 3">8A47</strain>
    </source>
</reference>
<dbReference type="AlphaFoldDB" id="A0A316TU66"/>
<evidence type="ECO:0000313" key="3">
    <source>
        <dbReference type="Proteomes" id="UP000245533"/>
    </source>
</evidence>
<protein>
    <recommendedName>
        <fullName evidence="1">Amine oxidase domain-containing protein</fullName>
    </recommendedName>
</protein>
<dbReference type="InterPro" id="IPR036188">
    <property type="entry name" value="FAD/NAD-bd_sf"/>
</dbReference>
<dbReference type="Pfam" id="PF01593">
    <property type="entry name" value="Amino_oxidase"/>
    <property type="match status" value="1"/>
</dbReference>
<dbReference type="SUPFAM" id="SSF51905">
    <property type="entry name" value="FAD/NAD(P)-binding domain"/>
    <property type="match status" value="1"/>
</dbReference>
<dbReference type="Pfam" id="PF13450">
    <property type="entry name" value="NAD_binding_8"/>
    <property type="match status" value="1"/>
</dbReference>
<evidence type="ECO:0000313" key="2">
    <source>
        <dbReference type="EMBL" id="PWN06565.1"/>
    </source>
</evidence>
<dbReference type="PANTHER" id="PTHR16128">
    <property type="entry name" value="FAD/NAD(P)-BINDING OXIDOREDUCTASE FAMILY PROTEIN"/>
    <property type="match status" value="1"/>
</dbReference>
<dbReference type="InterPro" id="IPR002937">
    <property type="entry name" value="Amino_oxidase"/>
</dbReference>
<gene>
    <name evidence="2" type="ORF">DDZ15_08580</name>
</gene>
<dbReference type="Gene3D" id="3.50.50.60">
    <property type="entry name" value="FAD/NAD(P)-binding domain"/>
    <property type="match status" value="1"/>
</dbReference>
<dbReference type="Gene3D" id="3.90.660.10">
    <property type="match status" value="1"/>
</dbReference>
<dbReference type="RefSeq" id="WP_109646680.1">
    <property type="nucleotide sequence ID" value="NZ_QGGB01000006.1"/>
</dbReference>
<evidence type="ECO:0000259" key="1">
    <source>
        <dbReference type="Pfam" id="PF01593"/>
    </source>
</evidence>
<dbReference type="EMBL" id="QGGB01000006">
    <property type="protein sequence ID" value="PWN06565.1"/>
    <property type="molecule type" value="Genomic_DNA"/>
</dbReference>
<dbReference type="GO" id="GO:0016491">
    <property type="term" value="F:oxidoreductase activity"/>
    <property type="evidence" value="ECO:0007669"/>
    <property type="project" value="InterPro"/>
</dbReference>
<keyword evidence="3" id="KW-1185">Reference proteome</keyword>
<dbReference type="OrthoDB" id="56323at2"/>